<keyword evidence="1" id="KW-0175">Coiled coil</keyword>
<protein>
    <submittedName>
        <fullName evidence="3">Uncharacterized protein</fullName>
    </submittedName>
</protein>
<dbReference type="AlphaFoldDB" id="A0A7C2VAC6"/>
<evidence type="ECO:0000256" key="2">
    <source>
        <dbReference type="SAM" id="Phobius"/>
    </source>
</evidence>
<keyword evidence="2" id="KW-0812">Transmembrane</keyword>
<dbReference type="EMBL" id="DSFP01000041">
    <property type="protein sequence ID" value="HEW46039.1"/>
    <property type="molecule type" value="Genomic_DNA"/>
</dbReference>
<sequence length="68" mass="7628">MNQIGSILGRVVCSGPFSFALGFGLGVLALYMLDRAREKKRLEETQREIEAMVKALELKLKEEKTEGQ</sequence>
<feature type="transmembrane region" description="Helical" evidence="2">
    <location>
        <begin position="15"/>
        <end position="33"/>
    </location>
</feature>
<comment type="caution">
    <text evidence="3">The sequence shown here is derived from an EMBL/GenBank/DDBJ whole genome shotgun (WGS) entry which is preliminary data.</text>
</comment>
<organism evidence="3">
    <name type="scientific">Hydrogenobacter sp</name>
    <dbReference type="NCBI Taxonomy" id="2152829"/>
    <lineage>
        <taxon>Bacteria</taxon>
        <taxon>Pseudomonadati</taxon>
        <taxon>Aquificota</taxon>
        <taxon>Aquificia</taxon>
        <taxon>Aquificales</taxon>
        <taxon>Aquificaceae</taxon>
        <taxon>Hydrogenobacter</taxon>
    </lineage>
</organism>
<name>A0A7C2VAC6_9AQUI</name>
<gene>
    <name evidence="3" type="ORF">ENO47_05130</name>
</gene>
<keyword evidence="2" id="KW-0472">Membrane</keyword>
<feature type="coiled-coil region" evidence="1">
    <location>
        <begin position="28"/>
        <end position="66"/>
    </location>
</feature>
<proteinExistence type="predicted"/>
<evidence type="ECO:0000313" key="3">
    <source>
        <dbReference type="EMBL" id="HEW46039.1"/>
    </source>
</evidence>
<keyword evidence="2" id="KW-1133">Transmembrane helix</keyword>
<accession>A0A7C2VAC6</accession>
<reference evidence="3" key="1">
    <citation type="journal article" date="2020" name="mSystems">
        <title>Genome- and Community-Level Interaction Insights into Carbon Utilization and Element Cycling Functions of Hydrothermarchaeota in Hydrothermal Sediment.</title>
        <authorList>
            <person name="Zhou Z."/>
            <person name="Liu Y."/>
            <person name="Xu W."/>
            <person name="Pan J."/>
            <person name="Luo Z.H."/>
            <person name="Li M."/>
        </authorList>
    </citation>
    <scope>NUCLEOTIDE SEQUENCE [LARGE SCALE GENOMIC DNA]</scope>
    <source>
        <strain evidence="3">SpSt-132</strain>
    </source>
</reference>
<evidence type="ECO:0000256" key="1">
    <source>
        <dbReference type="SAM" id="Coils"/>
    </source>
</evidence>